<feature type="coiled-coil region" evidence="1">
    <location>
        <begin position="186"/>
        <end position="300"/>
    </location>
</feature>
<gene>
    <name evidence="2" type="ORF">BCIN_10g00070</name>
</gene>
<evidence type="ECO:0000256" key="1">
    <source>
        <dbReference type="SAM" id="Coils"/>
    </source>
</evidence>
<dbReference type="Proteomes" id="UP000001798">
    <property type="component" value="Chromosome 10"/>
</dbReference>
<reference evidence="2 3" key="3">
    <citation type="journal article" date="2017" name="Mol. Plant Pathol.">
        <title>A gapless genome sequence of the fungus Botrytis cinerea.</title>
        <authorList>
            <person name="Van Kan J.A."/>
            <person name="Stassen J.H."/>
            <person name="Mosbach A."/>
            <person name="Van Der Lee T.A."/>
            <person name="Faino L."/>
            <person name="Farmer A.D."/>
            <person name="Papasotiriou D.G."/>
            <person name="Zhou S."/>
            <person name="Seidl M.F."/>
            <person name="Cottam E."/>
            <person name="Edel D."/>
            <person name="Hahn M."/>
            <person name="Schwartz D.C."/>
            <person name="Dietrich R.A."/>
            <person name="Widdison S."/>
            <person name="Scalliet G."/>
        </authorList>
    </citation>
    <scope>NUCLEOTIDE SEQUENCE [LARGE SCALE GENOMIC DNA]</scope>
    <source>
        <strain evidence="2 3">B05.10</strain>
    </source>
</reference>
<reference evidence="2 3" key="2">
    <citation type="journal article" date="2012" name="Eukaryot. Cell">
        <title>Genome update of Botrytis cinerea strains B05.10 and T4.</title>
        <authorList>
            <person name="Staats M."/>
            <person name="van Kan J.A."/>
        </authorList>
    </citation>
    <scope>NUCLEOTIDE SEQUENCE [LARGE SCALE GENOMIC DNA]</scope>
    <source>
        <strain evidence="2 3">B05.10</strain>
    </source>
</reference>
<dbReference type="RefSeq" id="XP_024551157.1">
    <property type="nucleotide sequence ID" value="XM_024695363.1"/>
</dbReference>
<dbReference type="OrthoDB" id="3530140at2759"/>
<sequence length="644" mass="74668">MALPNNYGLFNAFNDIPRPGAVANEKIQHMEEYIQKVDTFLKDCNTEFGKVSISKQKWERYQVLTASYESKMTQLDAARKRLEELWNDRDERQVKDPEEHDKASADRVRNILAREQQDAESMIGEAYALILLNNKSLDNIRSLSPATKRLLENAELLPLRNQISDLQEQLSNAVQVPATLPDANLIHKLRESLEKEKQKNKRLDDKVNELNGRITNLEIGVKNNKDDAKRNLDSWNASKVEVSKLNDNIRLAEKALDLEKKKFEALRKRYKSSLKEQESEKSASEELMSLKQDYRGLQNESEYQENLFCSCIGLLLEIPEDMKNRWCNIFRNAYYPLNEEQELILDHHSSHQLWLVQNPITSRHDAEILEISNEDMSLPMSSALRLIHQFQARPSKVEEPRTLRLISHLITKITEVDQYWLSQVSLSCFHVFHSYAAVENNEDVGPSLLHGLTSLAMMTLIHHMAMSYPQIQSIFSIDEYICNTTSQIDPGDGPIFEFSKVLPKLTNLDVDDAVDALRVHFQENVIHYSLHSPSIIVGNFGLDVIGLTMITEPNFEWVMIIEHKSYGKPNLINMIEKSLFNLSDTYINLTTSTFCIKDRSKFAILLFDHEETDREYQWWKMVTTYEFRVWSVEDDEMFHAICMS</sequence>
<keyword evidence="3" id="KW-1185">Reference proteome</keyword>
<dbReference type="EMBL" id="CP009814">
    <property type="protein sequence ID" value="ATZ53978.1"/>
    <property type="molecule type" value="Genomic_DNA"/>
</dbReference>
<dbReference type="GeneID" id="36394541"/>
<evidence type="ECO:0000313" key="2">
    <source>
        <dbReference type="EMBL" id="ATZ53978.1"/>
    </source>
</evidence>
<evidence type="ECO:0000313" key="3">
    <source>
        <dbReference type="Proteomes" id="UP000001798"/>
    </source>
</evidence>
<name>A0A384JTS0_BOTFB</name>
<accession>A0A384JTS0</accession>
<dbReference type="VEuPathDB" id="FungiDB:Bcin10g00070"/>
<protein>
    <submittedName>
        <fullName evidence="2">Uncharacterized protein</fullName>
    </submittedName>
</protein>
<proteinExistence type="predicted"/>
<dbReference type="AlphaFoldDB" id="A0A384JTS0"/>
<keyword evidence="1" id="KW-0175">Coiled coil</keyword>
<dbReference type="KEGG" id="bfu:BCIN_10g00070"/>
<reference evidence="2 3" key="1">
    <citation type="journal article" date="2011" name="PLoS Genet.">
        <title>Genomic analysis of the necrotrophic fungal pathogens Sclerotinia sclerotiorum and Botrytis cinerea.</title>
        <authorList>
            <person name="Amselem J."/>
            <person name="Cuomo C.A."/>
            <person name="van Kan J.A."/>
            <person name="Viaud M."/>
            <person name="Benito E.P."/>
            <person name="Couloux A."/>
            <person name="Coutinho P.M."/>
            <person name="de Vries R.P."/>
            <person name="Dyer P.S."/>
            <person name="Fillinger S."/>
            <person name="Fournier E."/>
            <person name="Gout L."/>
            <person name="Hahn M."/>
            <person name="Kohn L."/>
            <person name="Lapalu N."/>
            <person name="Plummer K.M."/>
            <person name="Pradier J.M."/>
            <person name="Quevillon E."/>
            <person name="Sharon A."/>
            <person name="Simon A."/>
            <person name="ten Have A."/>
            <person name="Tudzynski B."/>
            <person name="Tudzynski P."/>
            <person name="Wincker P."/>
            <person name="Andrew M."/>
            <person name="Anthouard V."/>
            <person name="Beever R.E."/>
            <person name="Beffa R."/>
            <person name="Benoit I."/>
            <person name="Bouzid O."/>
            <person name="Brault B."/>
            <person name="Chen Z."/>
            <person name="Choquer M."/>
            <person name="Collemare J."/>
            <person name="Cotton P."/>
            <person name="Danchin E.G."/>
            <person name="Da Silva C."/>
            <person name="Gautier A."/>
            <person name="Giraud C."/>
            <person name="Giraud T."/>
            <person name="Gonzalez C."/>
            <person name="Grossetete S."/>
            <person name="Guldener U."/>
            <person name="Henrissat B."/>
            <person name="Howlett B.J."/>
            <person name="Kodira C."/>
            <person name="Kretschmer M."/>
            <person name="Lappartient A."/>
            <person name="Leroch M."/>
            <person name="Levis C."/>
            <person name="Mauceli E."/>
            <person name="Neuveglise C."/>
            <person name="Oeser B."/>
            <person name="Pearson M."/>
            <person name="Poulain J."/>
            <person name="Poussereau N."/>
            <person name="Quesneville H."/>
            <person name="Rascle C."/>
            <person name="Schumacher J."/>
            <person name="Segurens B."/>
            <person name="Sexton A."/>
            <person name="Silva E."/>
            <person name="Sirven C."/>
            <person name="Soanes D.M."/>
            <person name="Talbot N.J."/>
            <person name="Templeton M."/>
            <person name="Yandava C."/>
            <person name="Yarden O."/>
            <person name="Zeng Q."/>
            <person name="Rollins J.A."/>
            <person name="Lebrun M.H."/>
            <person name="Dickman M."/>
        </authorList>
    </citation>
    <scope>NUCLEOTIDE SEQUENCE [LARGE SCALE GENOMIC DNA]</scope>
    <source>
        <strain evidence="2 3">B05.10</strain>
    </source>
</reference>
<organism evidence="2 3">
    <name type="scientific">Botryotinia fuckeliana (strain B05.10)</name>
    <name type="common">Noble rot fungus</name>
    <name type="synonym">Botrytis cinerea</name>
    <dbReference type="NCBI Taxonomy" id="332648"/>
    <lineage>
        <taxon>Eukaryota</taxon>
        <taxon>Fungi</taxon>
        <taxon>Dikarya</taxon>
        <taxon>Ascomycota</taxon>
        <taxon>Pezizomycotina</taxon>
        <taxon>Leotiomycetes</taxon>
        <taxon>Helotiales</taxon>
        <taxon>Sclerotiniaceae</taxon>
        <taxon>Botrytis</taxon>
    </lineage>
</organism>